<dbReference type="RefSeq" id="WP_290359287.1">
    <property type="nucleotide sequence ID" value="NZ_JAUHHC010000003.1"/>
</dbReference>
<proteinExistence type="predicted"/>
<gene>
    <name evidence="2" type="ORF">QWJ38_11825</name>
</gene>
<protein>
    <submittedName>
        <fullName evidence="2">Prepilin-type N-terminal cleavage/methylation domain-containing protein</fullName>
    </submittedName>
</protein>
<evidence type="ECO:0000256" key="1">
    <source>
        <dbReference type="SAM" id="Phobius"/>
    </source>
</evidence>
<dbReference type="EMBL" id="JAUHHC010000003">
    <property type="protein sequence ID" value="MDN3920970.1"/>
    <property type="molecule type" value="Genomic_DNA"/>
</dbReference>
<evidence type="ECO:0000313" key="2">
    <source>
        <dbReference type="EMBL" id="MDN3920970.1"/>
    </source>
</evidence>
<evidence type="ECO:0000313" key="3">
    <source>
        <dbReference type="Proteomes" id="UP001228044"/>
    </source>
</evidence>
<sequence>MSPESRVRAVSTMRKAPRWMAGFTLLETLVTLVLVSMVAGLMSQALFQVARIEQLLQGQQLAGQVETLRRIWVQQCLEGLMPGFAETADRFRGDERQLSGVSTLLPLVASRGPNRMRLQIRFDEQRGRSELQLSVGEVGSPPAVLMDWSGQRGAWRYLDDAGDWQSQWPPAFGRPQALPRLIALDPGANEPWLVVARPQASAQPLGQRIDPETLP</sequence>
<keyword evidence="1" id="KW-0472">Membrane</keyword>
<dbReference type="InterPro" id="IPR012902">
    <property type="entry name" value="N_methyl_site"/>
</dbReference>
<reference evidence="2 3" key="1">
    <citation type="submission" date="2023-06" db="EMBL/GenBank/DDBJ databases">
        <title>Pelomonas sp. PFR6 16S ribosomal RNA gene Genome sequencing and assembly.</title>
        <authorList>
            <person name="Woo H."/>
        </authorList>
    </citation>
    <scope>NUCLEOTIDE SEQUENCE [LARGE SCALE GENOMIC DNA]</scope>
    <source>
        <strain evidence="2 3">PFR6</strain>
    </source>
</reference>
<comment type="caution">
    <text evidence="2">The sequence shown here is derived from an EMBL/GenBank/DDBJ whole genome shotgun (WGS) entry which is preliminary data.</text>
</comment>
<keyword evidence="1" id="KW-0812">Transmembrane</keyword>
<accession>A0ABT8DVA3</accession>
<dbReference type="Proteomes" id="UP001228044">
    <property type="component" value="Unassembled WGS sequence"/>
</dbReference>
<keyword evidence="1" id="KW-1133">Transmembrane helix</keyword>
<name>A0ABT8DVA3_9BURK</name>
<dbReference type="NCBIfam" id="TIGR02532">
    <property type="entry name" value="IV_pilin_GFxxxE"/>
    <property type="match status" value="1"/>
</dbReference>
<keyword evidence="3" id="KW-1185">Reference proteome</keyword>
<organism evidence="2 3">
    <name type="scientific">Roseateles violae</name>
    <dbReference type="NCBI Taxonomy" id="3058042"/>
    <lineage>
        <taxon>Bacteria</taxon>
        <taxon>Pseudomonadati</taxon>
        <taxon>Pseudomonadota</taxon>
        <taxon>Betaproteobacteria</taxon>
        <taxon>Burkholderiales</taxon>
        <taxon>Sphaerotilaceae</taxon>
        <taxon>Roseateles</taxon>
    </lineage>
</organism>
<feature type="transmembrane region" description="Helical" evidence="1">
    <location>
        <begin position="21"/>
        <end position="42"/>
    </location>
</feature>